<evidence type="ECO:0000256" key="1">
    <source>
        <dbReference type="SAM" id="Coils"/>
    </source>
</evidence>
<reference evidence="2 3" key="1">
    <citation type="journal article" date="2024" name="Ann. Entomol. Soc. Am.">
        <title>Genomic analyses of the southern and eastern yellowjacket wasps (Hymenoptera: Vespidae) reveal evolutionary signatures of social life.</title>
        <authorList>
            <person name="Catto M.A."/>
            <person name="Caine P.B."/>
            <person name="Orr S.E."/>
            <person name="Hunt B.G."/>
            <person name="Goodisman M.A.D."/>
        </authorList>
    </citation>
    <scope>NUCLEOTIDE SEQUENCE [LARGE SCALE GENOMIC DNA]</scope>
    <source>
        <strain evidence="2">232</strain>
        <tissue evidence="2">Head and thorax</tissue>
    </source>
</reference>
<gene>
    <name evidence="2" type="ORF">V1477_003054</name>
</gene>
<evidence type="ECO:0000313" key="2">
    <source>
        <dbReference type="EMBL" id="KAL2748411.1"/>
    </source>
</evidence>
<comment type="caution">
    <text evidence="2">The sequence shown here is derived from an EMBL/GenBank/DDBJ whole genome shotgun (WGS) entry which is preliminary data.</text>
</comment>
<evidence type="ECO:0000313" key="3">
    <source>
        <dbReference type="Proteomes" id="UP001607303"/>
    </source>
</evidence>
<protein>
    <submittedName>
        <fullName evidence="2">Protein Cep78 isoform X4</fullName>
    </submittedName>
</protein>
<dbReference type="SUPFAM" id="SSF52047">
    <property type="entry name" value="RNI-like"/>
    <property type="match status" value="1"/>
</dbReference>
<dbReference type="EMBL" id="JAYRBN010000031">
    <property type="protein sequence ID" value="KAL2748411.1"/>
    <property type="molecule type" value="Genomic_DNA"/>
</dbReference>
<dbReference type="Proteomes" id="UP001607303">
    <property type="component" value="Unassembled WGS sequence"/>
</dbReference>
<name>A0ABD2CTR8_VESMC</name>
<organism evidence="2 3">
    <name type="scientific">Vespula maculifrons</name>
    <name type="common">Eastern yellow jacket</name>
    <name type="synonym">Wasp</name>
    <dbReference type="NCBI Taxonomy" id="7453"/>
    <lineage>
        <taxon>Eukaryota</taxon>
        <taxon>Metazoa</taxon>
        <taxon>Ecdysozoa</taxon>
        <taxon>Arthropoda</taxon>
        <taxon>Hexapoda</taxon>
        <taxon>Insecta</taxon>
        <taxon>Pterygota</taxon>
        <taxon>Neoptera</taxon>
        <taxon>Endopterygota</taxon>
        <taxon>Hymenoptera</taxon>
        <taxon>Apocrita</taxon>
        <taxon>Aculeata</taxon>
        <taxon>Vespoidea</taxon>
        <taxon>Vespidae</taxon>
        <taxon>Vespinae</taxon>
        <taxon>Vespula</taxon>
    </lineage>
</organism>
<sequence>MQDRKETSESECAERFEQVYKKKTNQHFFSSYFIARITSSRVDKVLCHERCLKHLPAVEAYLREKHLRLCSDRIRLEEWPPIIGGIARNRDLVEILIYSRSRRRKVREKINNEEKLEALCNVTSTIKFKVDPIQTRYRAKEQQQQPIIYTNFLLRCLLNSIMICARESSALKSLVLDGIPLSPKYLRILCDGFVNNISLENLSLPKCSIGDTGCDMLLNALQDLPNLKTLNLSACCLTSRSIGSLSSFLKKRKGNISENVWKDMNTEERRKKNYGLRTLVLSKNNKLNDNGIRRLMNALKNDFWLKVLGLRHCGITKIGAEIIFEFLRTNRVLTTIDLRENDIPSEILRSITKILRQKKSEKEEWISTRKKSDRRYERDSTFREKRSNRTNTARRVFVDGKTTENFTVSSREMKNFEENQFEVEQNSLDFDNLDNFEESKLNLQDLQLRLSDLISSNEALEKEIKRKGISLEEEKNRRTEAEETCEKIKSLLERLKDKLIVRSRTRSEEDRGDNQPFDGLRGVLRILEGFSTADKLPAIEMQEG</sequence>
<dbReference type="InterPro" id="IPR032675">
    <property type="entry name" value="LRR_dom_sf"/>
</dbReference>
<feature type="coiled-coil region" evidence="1">
    <location>
        <begin position="443"/>
        <end position="498"/>
    </location>
</feature>
<accession>A0ABD2CTR8</accession>
<keyword evidence="3" id="KW-1185">Reference proteome</keyword>
<dbReference type="SMART" id="SM00368">
    <property type="entry name" value="LRR_RI"/>
    <property type="match status" value="5"/>
</dbReference>
<dbReference type="AlphaFoldDB" id="A0ABD2CTR8"/>
<keyword evidence="1" id="KW-0175">Coiled coil</keyword>
<dbReference type="InterPro" id="IPR026212">
    <property type="entry name" value="Cep78"/>
</dbReference>
<dbReference type="PANTHER" id="PTHR24110:SF3">
    <property type="entry name" value="CENTROSOMAL PROTEIN OF 78 KDA"/>
    <property type="match status" value="1"/>
</dbReference>
<dbReference type="PANTHER" id="PTHR24110">
    <property type="entry name" value="CENTROSOMAL PROTEIN OF 78 KDA"/>
    <property type="match status" value="1"/>
</dbReference>
<proteinExistence type="predicted"/>
<dbReference type="Gene3D" id="3.80.10.10">
    <property type="entry name" value="Ribonuclease Inhibitor"/>
    <property type="match status" value="2"/>
</dbReference>
<dbReference type="PRINTS" id="PR02062">
    <property type="entry name" value="CENTROSOME78"/>
</dbReference>